<evidence type="ECO:0000313" key="1">
    <source>
        <dbReference type="EMBL" id="JAH05725.1"/>
    </source>
</evidence>
<name>A0A0E9PNT0_ANGAN</name>
<reference evidence="1" key="2">
    <citation type="journal article" date="2015" name="Fish Shellfish Immunol.">
        <title>Early steps in the European eel (Anguilla anguilla)-Vibrio vulnificus interaction in the gills: Role of the RtxA13 toxin.</title>
        <authorList>
            <person name="Callol A."/>
            <person name="Pajuelo D."/>
            <person name="Ebbesson L."/>
            <person name="Teles M."/>
            <person name="MacKenzie S."/>
            <person name="Amaro C."/>
        </authorList>
    </citation>
    <scope>NUCLEOTIDE SEQUENCE</scope>
</reference>
<dbReference type="AlphaFoldDB" id="A0A0E9PNT0"/>
<sequence>MLLEFFVIKMCMLLEVLCVYLNTHN</sequence>
<organism evidence="1">
    <name type="scientific">Anguilla anguilla</name>
    <name type="common">European freshwater eel</name>
    <name type="synonym">Muraena anguilla</name>
    <dbReference type="NCBI Taxonomy" id="7936"/>
    <lineage>
        <taxon>Eukaryota</taxon>
        <taxon>Metazoa</taxon>
        <taxon>Chordata</taxon>
        <taxon>Craniata</taxon>
        <taxon>Vertebrata</taxon>
        <taxon>Euteleostomi</taxon>
        <taxon>Actinopterygii</taxon>
        <taxon>Neopterygii</taxon>
        <taxon>Teleostei</taxon>
        <taxon>Anguilliformes</taxon>
        <taxon>Anguillidae</taxon>
        <taxon>Anguilla</taxon>
    </lineage>
</organism>
<reference evidence="1" key="1">
    <citation type="submission" date="2014-11" db="EMBL/GenBank/DDBJ databases">
        <authorList>
            <person name="Amaro Gonzalez C."/>
        </authorList>
    </citation>
    <scope>NUCLEOTIDE SEQUENCE</scope>
</reference>
<protein>
    <submittedName>
        <fullName evidence="1">Uncharacterized protein</fullName>
    </submittedName>
</protein>
<proteinExistence type="predicted"/>
<dbReference type="EMBL" id="GBXM01102852">
    <property type="protein sequence ID" value="JAH05725.1"/>
    <property type="molecule type" value="Transcribed_RNA"/>
</dbReference>
<accession>A0A0E9PNT0</accession>